<dbReference type="InterPro" id="IPR052698">
    <property type="entry name" value="MoCofactor_Util/Proc"/>
</dbReference>
<comment type="caution">
    <text evidence="3">The sequence shown here is derived from an EMBL/GenBank/DDBJ whole genome shotgun (WGS) entry which is preliminary data.</text>
</comment>
<feature type="compositionally biased region" description="Gly residues" evidence="1">
    <location>
        <begin position="61"/>
        <end position="73"/>
    </location>
</feature>
<evidence type="ECO:0000256" key="1">
    <source>
        <dbReference type="SAM" id="MobiDB-lite"/>
    </source>
</evidence>
<dbReference type="NCBIfam" id="TIGR02964">
    <property type="entry name" value="xanthine_xdhC"/>
    <property type="match status" value="1"/>
</dbReference>
<evidence type="ECO:0000259" key="2">
    <source>
        <dbReference type="Pfam" id="PF13478"/>
    </source>
</evidence>
<feature type="domain" description="XdhC Rossmann" evidence="2">
    <location>
        <begin position="126"/>
        <end position="268"/>
    </location>
</feature>
<dbReference type="Pfam" id="PF13478">
    <property type="entry name" value="XdhC_C"/>
    <property type="match status" value="1"/>
</dbReference>
<protein>
    <submittedName>
        <fullName evidence="3">Xanthine dehydrogenase accessory protein XdhC</fullName>
    </submittedName>
</protein>
<dbReference type="PANTHER" id="PTHR30388:SF6">
    <property type="entry name" value="XANTHINE DEHYDROGENASE SUBUNIT A-RELATED"/>
    <property type="match status" value="1"/>
</dbReference>
<accession>A0A5B2VUQ3</accession>
<dbReference type="InterPro" id="IPR027051">
    <property type="entry name" value="XdhC_Rossmann_dom"/>
</dbReference>
<feature type="region of interest" description="Disordered" evidence="1">
    <location>
        <begin position="274"/>
        <end position="293"/>
    </location>
</feature>
<proteinExistence type="predicted"/>
<name>A0A5B2VUQ3_9HYPH</name>
<organism evidence="3 4">
    <name type="scientific">Salinarimonas soli</name>
    <dbReference type="NCBI Taxonomy" id="1638099"/>
    <lineage>
        <taxon>Bacteria</taxon>
        <taxon>Pseudomonadati</taxon>
        <taxon>Pseudomonadota</taxon>
        <taxon>Alphaproteobacteria</taxon>
        <taxon>Hyphomicrobiales</taxon>
        <taxon>Salinarimonadaceae</taxon>
        <taxon>Salinarimonas</taxon>
    </lineage>
</organism>
<dbReference type="AlphaFoldDB" id="A0A5B2VUQ3"/>
<reference evidence="3 4" key="2">
    <citation type="submission" date="2019-09" db="EMBL/GenBank/DDBJ databases">
        <authorList>
            <person name="Jin C."/>
        </authorList>
    </citation>
    <scope>NUCLEOTIDE SEQUENCE [LARGE SCALE GENOMIC DNA]</scope>
    <source>
        <strain evidence="3 4">BN140002</strain>
    </source>
</reference>
<dbReference type="OrthoDB" id="61481at2"/>
<keyword evidence="4" id="KW-1185">Reference proteome</keyword>
<feature type="region of interest" description="Disordered" evidence="1">
    <location>
        <begin position="47"/>
        <end position="116"/>
    </location>
</feature>
<dbReference type="EMBL" id="VUOA01000006">
    <property type="protein sequence ID" value="KAA2242368.1"/>
    <property type="molecule type" value="Genomic_DNA"/>
</dbReference>
<dbReference type="Proteomes" id="UP000323142">
    <property type="component" value="Unassembled WGS sequence"/>
</dbReference>
<reference evidence="3 4" key="1">
    <citation type="submission" date="2019-09" db="EMBL/GenBank/DDBJ databases">
        <title>Salinarimonas rosea gen. nov., sp. nov., a new member of the a-2 subgroup of the Proteobacteria.</title>
        <authorList>
            <person name="Liu J."/>
        </authorList>
    </citation>
    <scope>NUCLEOTIDE SEQUENCE [LARGE SCALE GENOMIC DNA]</scope>
    <source>
        <strain evidence="3 4">BN140002</strain>
    </source>
</reference>
<evidence type="ECO:0000313" key="4">
    <source>
        <dbReference type="Proteomes" id="UP000323142"/>
    </source>
</evidence>
<dbReference type="PANTHER" id="PTHR30388">
    <property type="entry name" value="ALDEHYDE OXIDOREDUCTASE MOLYBDENUM COFACTOR ASSEMBLY PROTEIN"/>
    <property type="match status" value="1"/>
</dbReference>
<evidence type="ECO:0000313" key="3">
    <source>
        <dbReference type="EMBL" id="KAA2242368.1"/>
    </source>
</evidence>
<gene>
    <name evidence="3" type="primary">xdhC</name>
    <name evidence="3" type="ORF">F0L46_03055</name>
</gene>
<sequence>MRLLIETFDARDLAQVDTLAAGEAEGSFEVACRLDEQGRVARTVAAITSPRARGEGSAPLAGGGASPQGGGEGAPQNGARPSRPPHPRAAALASAPDEGGFAPLPARGERGPPVWTERLGEDRTTLLLFGAGHVGRALVLALAPLPFRIRWIDSRANAFPAAMPGTVTPVSPRDPAPEIAAAPPGAFVLVMTHEHALDLAITADALKRPDLPFVGLIGSATKRARFERRLRELAIPPERIAALACPIGVPGIEGKEPAIIAASIAAQLLIARERGTGSRHPSPEAAEPARTPA</sequence>
<dbReference type="InterPro" id="IPR014308">
    <property type="entry name" value="Xanthine_DH_XdhC"/>
</dbReference>
<dbReference type="Gene3D" id="3.40.50.720">
    <property type="entry name" value="NAD(P)-binding Rossmann-like Domain"/>
    <property type="match status" value="1"/>
</dbReference>